<feature type="compositionally biased region" description="Low complexity" evidence="4">
    <location>
        <begin position="490"/>
        <end position="520"/>
    </location>
</feature>
<dbReference type="Gene3D" id="2.40.37.10">
    <property type="entry name" value="Lyase, Ornithine Decarboxylase, Chain A, domain 1"/>
    <property type="match status" value="1"/>
</dbReference>
<dbReference type="SUPFAM" id="SSF51419">
    <property type="entry name" value="PLP-binding barrel"/>
    <property type="match status" value="1"/>
</dbReference>
<dbReference type="InterPro" id="IPR029066">
    <property type="entry name" value="PLP-binding_barrel"/>
</dbReference>
<dbReference type="PRINTS" id="PR01179">
    <property type="entry name" value="ODADCRBXLASE"/>
</dbReference>
<evidence type="ECO:0000256" key="4">
    <source>
        <dbReference type="SAM" id="MobiDB-lite"/>
    </source>
</evidence>
<feature type="region of interest" description="Disordered" evidence="4">
    <location>
        <begin position="483"/>
        <end position="531"/>
    </location>
</feature>
<dbReference type="PROSITE" id="PS00879">
    <property type="entry name" value="ODR_DC_2_2"/>
    <property type="match status" value="1"/>
</dbReference>
<evidence type="ECO:0000259" key="5">
    <source>
        <dbReference type="Pfam" id="PF02784"/>
    </source>
</evidence>
<keyword evidence="2" id="KW-0210">Decarboxylase</keyword>
<dbReference type="InterPro" id="IPR009006">
    <property type="entry name" value="Ala_racemase/Decarboxylase_C"/>
</dbReference>
<dbReference type="GO" id="GO:0016831">
    <property type="term" value="F:carboxy-lyase activity"/>
    <property type="evidence" value="ECO:0007669"/>
    <property type="project" value="UniProtKB-KW"/>
</dbReference>
<dbReference type="InterPro" id="IPR000183">
    <property type="entry name" value="Orn/DAP/Arg_de-COase"/>
</dbReference>
<name>A0ABD5E815_9ACTN</name>
<dbReference type="CDD" id="cd06842">
    <property type="entry name" value="PLPDE_III_Y4yA_like"/>
    <property type="match status" value="1"/>
</dbReference>
<dbReference type="PANTHER" id="PTHR43727">
    <property type="entry name" value="DIAMINOPIMELATE DECARBOXYLASE"/>
    <property type="match status" value="1"/>
</dbReference>
<evidence type="ECO:0000313" key="7">
    <source>
        <dbReference type="Proteomes" id="UP001183607"/>
    </source>
</evidence>
<reference evidence="7" key="1">
    <citation type="submission" date="2023-07" db="EMBL/GenBank/DDBJ databases">
        <title>30 novel species of actinomycetes from the DSMZ collection.</title>
        <authorList>
            <person name="Nouioui I."/>
        </authorList>
    </citation>
    <scope>NUCLEOTIDE SEQUENCE [LARGE SCALE GENOMIC DNA]</scope>
    <source>
        <strain evidence="7">DSM 41982</strain>
    </source>
</reference>
<organism evidence="6 7">
    <name type="scientific">Streptomyces evansiae</name>
    <dbReference type="NCBI Taxonomy" id="3075535"/>
    <lineage>
        <taxon>Bacteria</taxon>
        <taxon>Bacillati</taxon>
        <taxon>Actinomycetota</taxon>
        <taxon>Actinomycetes</taxon>
        <taxon>Kitasatosporales</taxon>
        <taxon>Streptomycetaceae</taxon>
        <taxon>Streptomyces</taxon>
    </lineage>
</organism>
<protein>
    <submittedName>
        <fullName evidence="6">Y4yA family PLP-dependent enzyme</fullName>
    </submittedName>
</protein>
<dbReference type="Gene3D" id="3.20.20.10">
    <property type="entry name" value="Alanine racemase"/>
    <property type="match status" value="1"/>
</dbReference>
<dbReference type="SUPFAM" id="SSF50621">
    <property type="entry name" value="Alanine racemase C-terminal domain-like"/>
    <property type="match status" value="1"/>
</dbReference>
<dbReference type="Pfam" id="PF02784">
    <property type="entry name" value="Orn_Arg_deC_N"/>
    <property type="match status" value="1"/>
</dbReference>
<dbReference type="EMBL" id="JAVRER010000029">
    <property type="protein sequence ID" value="MDT0417561.1"/>
    <property type="molecule type" value="Genomic_DNA"/>
</dbReference>
<evidence type="ECO:0000313" key="6">
    <source>
        <dbReference type="EMBL" id="MDT0417561.1"/>
    </source>
</evidence>
<dbReference type="AlphaFoldDB" id="A0ABD5E815"/>
<proteinExistence type="predicted"/>
<comment type="caution">
    <text evidence="6">The sequence shown here is derived from an EMBL/GenBank/DDBJ whole genome shotgun (WGS) entry which is preliminary data.</text>
</comment>
<dbReference type="PROSITE" id="PS00878">
    <property type="entry name" value="ODR_DC_2_1"/>
    <property type="match status" value="1"/>
</dbReference>
<dbReference type="RefSeq" id="WP_093814184.1">
    <property type="nucleotide sequence ID" value="NZ_JAVRER010000029.1"/>
</dbReference>
<dbReference type="PANTHER" id="PTHR43727:SF2">
    <property type="entry name" value="GROUP IV DECARBOXYLASE"/>
    <property type="match status" value="1"/>
</dbReference>
<feature type="domain" description="Orn/DAP/Arg decarboxylase 2 N-terminal" evidence="5">
    <location>
        <begin position="49"/>
        <end position="260"/>
    </location>
</feature>
<evidence type="ECO:0000256" key="1">
    <source>
        <dbReference type="ARBA" id="ARBA00001933"/>
    </source>
</evidence>
<keyword evidence="2" id="KW-0456">Lyase</keyword>
<sequence length="531" mass="56548">MPSPLLLTPRLEPRLGALLRAPEVLYPLVEGLGSPLNVVLPQQAVENVRRFEAARDRHHLRGTVYFAHKANRSSALVRALATSGAGLDVASLEELRHGLGSGFTPDRIGATGPKEPEFLWLAARTGVTVTVEDQGELERLAALVARYELPRVKVQLRLSGFPSQGVRQLSRPSRFGTPFAGLPALLDAVERVRERVEVVGVAYHIDTTGLPEKALALDGCLRALDLCLERGLRPATVDIGGGFGVSHLADAREWEAYTTELTLAALGRRPPLTWRGHGYGLANEGGTLRGSLDLYPGHRPLAGAEYLDALLRQDSPAFGRPLGELLLDGLYDLAVEPGRALMDQCGATLARVVDVRTGPDGIAQVRLAMNADDCALEEHGILVDPLLLPRPGGAPVPDPGPGAATGVYLHGNLCLESDLITRRLVQLPRLPAPGELLAFANTAGYAMDFSAQNAERRPPARKVALERTPGGGWRWTLDEQWWPTATEPDTGAPLPSTTPTSTPAAHPGGTPGTTAGARGVPPLPGTTKGRV</sequence>
<accession>A0ABD5E815</accession>
<dbReference type="Proteomes" id="UP001183607">
    <property type="component" value="Unassembled WGS sequence"/>
</dbReference>
<dbReference type="InterPro" id="IPR022657">
    <property type="entry name" value="De-COase2_CS"/>
</dbReference>
<dbReference type="InterPro" id="IPR042152">
    <property type="entry name" value="Y4yA-like"/>
</dbReference>
<gene>
    <name evidence="6" type="ORF">RM574_18920</name>
</gene>
<dbReference type="InterPro" id="IPR022653">
    <property type="entry name" value="De-COase2_pyr-phos_BS"/>
</dbReference>
<dbReference type="InterPro" id="IPR022644">
    <property type="entry name" value="De-COase2_N"/>
</dbReference>
<keyword evidence="3" id="KW-0663">Pyridoxal phosphate</keyword>
<evidence type="ECO:0000256" key="3">
    <source>
        <dbReference type="ARBA" id="ARBA00022898"/>
    </source>
</evidence>
<evidence type="ECO:0000256" key="2">
    <source>
        <dbReference type="ARBA" id="ARBA00022793"/>
    </source>
</evidence>
<comment type="cofactor">
    <cofactor evidence="1">
        <name>pyridoxal 5'-phosphate</name>
        <dbReference type="ChEBI" id="CHEBI:597326"/>
    </cofactor>
</comment>